<dbReference type="Proteomes" id="UP000272025">
    <property type="component" value="Unassembled WGS sequence"/>
</dbReference>
<keyword evidence="2" id="KW-1185">Reference proteome</keyword>
<protein>
    <submittedName>
        <fullName evidence="1">Uncharacterized protein</fullName>
    </submittedName>
</protein>
<dbReference type="RefSeq" id="XP_028469897.1">
    <property type="nucleotide sequence ID" value="XM_028613700.1"/>
</dbReference>
<gene>
    <name evidence="1" type="ORF">SODALDRAFT_354212</name>
</gene>
<organism evidence="1 2">
    <name type="scientific">Sodiomyces alkalinus (strain CBS 110278 / VKM F-3762 / F11)</name>
    <name type="common">Alkaliphilic filamentous fungus</name>
    <dbReference type="NCBI Taxonomy" id="1314773"/>
    <lineage>
        <taxon>Eukaryota</taxon>
        <taxon>Fungi</taxon>
        <taxon>Dikarya</taxon>
        <taxon>Ascomycota</taxon>
        <taxon>Pezizomycotina</taxon>
        <taxon>Sordariomycetes</taxon>
        <taxon>Hypocreomycetidae</taxon>
        <taxon>Glomerellales</taxon>
        <taxon>Plectosphaerellaceae</taxon>
        <taxon>Sodiomyces</taxon>
    </lineage>
</organism>
<name>A0A3N2Q5P2_SODAK</name>
<proteinExistence type="predicted"/>
<accession>A0A3N2Q5P2</accession>
<dbReference type="EMBL" id="ML119051">
    <property type="protein sequence ID" value="ROT42091.1"/>
    <property type="molecule type" value="Genomic_DNA"/>
</dbReference>
<reference evidence="1 2" key="1">
    <citation type="journal article" date="2018" name="Mol. Ecol.">
        <title>The obligate alkalophilic soda-lake fungus Sodiomyces alkalinus has shifted to a protein diet.</title>
        <authorList>
            <person name="Grum-Grzhimaylo A.A."/>
            <person name="Falkoski D.L."/>
            <person name="van den Heuvel J."/>
            <person name="Valero-Jimenez C.A."/>
            <person name="Min B."/>
            <person name="Choi I.G."/>
            <person name="Lipzen A."/>
            <person name="Daum C.G."/>
            <person name="Aanen D.K."/>
            <person name="Tsang A."/>
            <person name="Henrissat B."/>
            <person name="Bilanenko E.N."/>
            <person name="de Vries R.P."/>
            <person name="van Kan J.A.L."/>
            <person name="Grigoriev I.V."/>
            <person name="Debets A.J.M."/>
        </authorList>
    </citation>
    <scope>NUCLEOTIDE SEQUENCE [LARGE SCALE GENOMIC DNA]</scope>
    <source>
        <strain evidence="1 2">F11</strain>
    </source>
</reference>
<dbReference type="AlphaFoldDB" id="A0A3N2Q5P2"/>
<evidence type="ECO:0000313" key="2">
    <source>
        <dbReference type="Proteomes" id="UP000272025"/>
    </source>
</evidence>
<sequence>MDDADDLNGYQRRQDDKPECTLSISVDFLSDVSTARRRSQASRGARDNDEHSATSNIIICICGCFVRHVYLVDFYESSEPRACKARTPEYGEDRYGPDSQQAVKERWSSDAIVNICYSLPPPVHRRGKLLLTILKAHFAVTSLFGIRIASITDTGDLLDACSPVSLGLSHKLPIASTHVPLPGQWSGLVPNGVLTIK</sequence>
<dbReference type="GeneID" id="39582178"/>
<evidence type="ECO:0000313" key="1">
    <source>
        <dbReference type="EMBL" id="ROT42091.1"/>
    </source>
</evidence>